<dbReference type="EMBL" id="CP015136">
    <property type="protein sequence ID" value="AMY09203.1"/>
    <property type="molecule type" value="Genomic_DNA"/>
</dbReference>
<dbReference type="STRING" id="1855912.LuPra_02416"/>
<dbReference type="AlphaFoldDB" id="A0A143PLX0"/>
<keyword evidence="2" id="KW-1185">Reference proteome</keyword>
<organism evidence="1 2">
    <name type="scientific">Luteitalea pratensis</name>
    <dbReference type="NCBI Taxonomy" id="1855912"/>
    <lineage>
        <taxon>Bacteria</taxon>
        <taxon>Pseudomonadati</taxon>
        <taxon>Acidobacteriota</taxon>
        <taxon>Vicinamibacteria</taxon>
        <taxon>Vicinamibacterales</taxon>
        <taxon>Vicinamibacteraceae</taxon>
        <taxon>Luteitalea</taxon>
    </lineage>
</organism>
<sequence length="110" mass="12770">MICSYELVLDQDPAAIERVAAQDIGAEGTDILLLGRHLEFQANGHFTPTYSSWLNQVELWFSTIARDLLARGIFTSTTDLARTIRRYIDRYHRAARPVRWTYRDLTRRIA</sequence>
<reference evidence="2" key="2">
    <citation type="submission" date="2016-04" db="EMBL/GenBank/DDBJ databases">
        <title>First Complete Genome Sequence of a Subdivision 6 Acidobacterium.</title>
        <authorList>
            <person name="Huang S."/>
            <person name="Vieira S."/>
            <person name="Bunk B."/>
            <person name="Riedel T."/>
            <person name="Sproeer C."/>
            <person name="Overmann J."/>
        </authorList>
    </citation>
    <scope>NUCLEOTIDE SEQUENCE [LARGE SCALE GENOMIC DNA]</scope>
    <source>
        <strain evidence="2">DSM 100886 HEG_-6_39</strain>
    </source>
</reference>
<evidence type="ECO:0000313" key="2">
    <source>
        <dbReference type="Proteomes" id="UP000076079"/>
    </source>
</evidence>
<dbReference type="PATRIC" id="fig|1813736.3.peg.2538"/>
<proteinExistence type="predicted"/>
<dbReference type="Proteomes" id="UP000076079">
    <property type="component" value="Chromosome"/>
</dbReference>
<dbReference type="KEGG" id="abac:LuPra_02416"/>
<gene>
    <name evidence="1" type="ORF">LuPra_02416</name>
</gene>
<name>A0A143PLX0_LUTPR</name>
<reference evidence="1 2" key="1">
    <citation type="journal article" date="2016" name="Genome Announc.">
        <title>First Complete Genome Sequence of a Subdivision 6 Acidobacterium Strain.</title>
        <authorList>
            <person name="Huang S."/>
            <person name="Vieira S."/>
            <person name="Bunk B."/>
            <person name="Riedel T."/>
            <person name="Sproer C."/>
            <person name="Overmann J."/>
        </authorList>
    </citation>
    <scope>NUCLEOTIDE SEQUENCE [LARGE SCALE GENOMIC DNA]</scope>
    <source>
        <strain evidence="2">DSM 100886 HEG_-6_39</strain>
    </source>
</reference>
<accession>A0A143PLX0</accession>
<protein>
    <submittedName>
        <fullName evidence="1">Uncharacterized protein</fullName>
    </submittedName>
</protein>
<evidence type="ECO:0000313" key="1">
    <source>
        <dbReference type="EMBL" id="AMY09203.1"/>
    </source>
</evidence>
<dbReference type="OrthoDB" id="269226at2"/>